<evidence type="ECO:0000259" key="1">
    <source>
        <dbReference type="Pfam" id="PF02350"/>
    </source>
</evidence>
<dbReference type="InterPro" id="IPR003331">
    <property type="entry name" value="UDP_GlcNAc_Epimerase_2_dom"/>
</dbReference>
<dbReference type="Gene3D" id="3.40.50.2000">
    <property type="entry name" value="Glycogen Phosphorylase B"/>
    <property type="match status" value="2"/>
</dbReference>
<evidence type="ECO:0000313" key="3">
    <source>
        <dbReference type="Proteomes" id="UP001501352"/>
    </source>
</evidence>
<dbReference type="InterPro" id="IPR020004">
    <property type="entry name" value="UDP-GlcNAc_Epase"/>
</dbReference>
<dbReference type="PANTHER" id="PTHR43174">
    <property type="entry name" value="UDP-N-ACETYLGLUCOSAMINE 2-EPIMERASE"/>
    <property type="match status" value="1"/>
</dbReference>
<feature type="domain" description="UDP-N-acetylglucosamine 2-epimerase" evidence="1">
    <location>
        <begin position="26"/>
        <end position="367"/>
    </location>
</feature>
<proteinExistence type="predicted"/>
<accession>A0ABN1GGU5</accession>
<dbReference type="PANTHER" id="PTHR43174:SF3">
    <property type="entry name" value="UDP-N-ACETYLGLUCOSAMINE 2-EPIMERASE"/>
    <property type="match status" value="1"/>
</dbReference>
<dbReference type="EMBL" id="BAAAGA010000001">
    <property type="protein sequence ID" value="GAA0611256.1"/>
    <property type="molecule type" value="Genomic_DNA"/>
</dbReference>
<sequence>MSRNKRICVATSGRADYGLLLWPMRDIAAASDLDLQVLVTGSHLEERFGRTVDQILADGLPVTASVPMALTADDPVTLARASAHCVVGTAEALAALQPDILLVLGDRYETLAIVQAAMLTRTPVAHIGGGDVTEGAIDEGIRHAITKLAHIHLATHRGAAGRIVQMGESPDRVHIVGSPALDNLRRIKPLERNVLERRLGRSLASRNLLVTFHPVTTLPDLGLCELSALLESLSTLPEDIHLWFTRANADPGGVTMNERLERFVRERANTSLHDALGPLYLPLLAACDAVVGNSSSGLGEAPSVRTPTVDIGFRQQGRLAGPSVIQCAARPDQIEPALYRALAGDVPGFDNPYGDGHSSARIVQVLRTAPPQDILLRKRFFDGDSQHG</sequence>
<dbReference type="SUPFAM" id="SSF53756">
    <property type="entry name" value="UDP-Glycosyltransferase/glycogen phosphorylase"/>
    <property type="match status" value="1"/>
</dbReference>
<gene>
    <name evidence="2" type="primary">neuC</name>
    <name evidence="2" type="ORF">GCM10009422_02670</name>
</gene>
<dbReference type="Proteomes" id="UP001501352">
    <property type="component" value="Unassembled WGS sequence"/>
</dbReference>
<keyword evidence="3" id="KW-1185">Reference proteome</keyword>
<organism evidence="2 3">
    <name type="scientific">Brevundimonas kwangchunensis</name>
    <dbReference type="NCBI Taxonomy" id="322163"/>
    <lineage>
        <taxon>Bacteria</taxon>
        <taxon>Pseudomonadati</taxon>
        <taxon>Pseudomonadota</taxon>
        <taxon>Alphaproteobacteria</taxon>
        <taxon>Caulobacterales</taxon>
        <taxon>Caulobacteraceae</taxon>
        <taxon>Brevundimonas</taxon>
    </lineage>
</organism>
<dbReference type="NCBIfam" id="TIGR03568">
    <property type="entry name" value="NeuC_NnaA"/>
    <property type="match status" value="1"/>
</dbReference>
<comment type="caution">
    <text evidence="2">The sequence shown here is derived from an EMBL/GenBank/DDBJ whole genome shotgun (WGS) entry which is preliminary data.</text>
</comment>
<protein>
    <submittedName>
        <fullName evidence="2">UDP-N-acetylglucosamine 2-epimerase</fullName>
    </submittedName>
</protein>
<dbReference type="RefSeq" id="WP_343789196.1">
    <property type="nucleotide sequence ID" value="NZ_BAAAGA010000001.1"/>
</dbReference>
<dbReference type="InterPro" id="IPR029767">
    <property type="entry name" value="WecB-like"/>
</dbReference>
<dbReference type="Pfam" id="PF02350">
    <property type="entry name" value="Epimerase_2"/>
    <property type="match status" value="1"/>
</dbReference>
<reference evidence="2 3" key="1">
    <citation type="journal article" date="2019" name="Int. J. Syst. Evol. Microbiol.">
        <title>The Global Catalogue of Microorganisms (GCM) 10K type strain sequencing project: providing services to taxonomists for standard genome sequencing and annotation.</title>
        <authorList>
            <consortium name="The Broad Institute Genomics Platform"/>
            <consortium name="The Broad Institute Genome Sequencing Center for Infectious Disease"/>
            <person name="Wu L."/>
            <person name="Ma J."/>
        </authorList>
    </citation>
    <scope>NUCLEOTIDE SEQUENCE [LARGE SCALE GENOMIC DNA]</scope>
    <source>
        <strain evidence="2 3">JCM 12928</strain>
    </source>
</reference>
<evidence type="ECO:0000313" key="2">
    <source>
        <dbReference type="EMBL" id="GAA0611256.1"/>
    </source>
</evidence>
<name>A0ABN1GGU5_9CAUL</name>